<keyword evidence="3" id="KW-1185">Reference proteome</keyword>
<dbReference type="GO" id="GO:0016740">
    <property type="term" value="F:transferase activity"/>
    <property type="evidence" value="ECO:0007669"/>
    <property type="project" value="UniProtKB-KW"/>
</dbReference>
<protein>
    <submittedName>
        <fullName evidence="2">Glycosyltransferase</fullName>
    </submittedName>
</protein>
<reference evidence="2 3" key="1">
    <citation type="submission" date="2019-09" db="EMBL/GenBank/DDBJ databases">
        <title>Complete genome sequence of Arachidicoccus sp. B3-10 isolated from apple orchard soil.</title>
        <authorList>
            <person name="Kim H.S."/>
            <person name="Han K.-I."/>
            <person name="Suh M.K."/>
            <person name="Lee K.C."/>
            <person name="Eom M.K."/>
            <person name="Kim J.-S."/>
            <person name="Kang S.W."/>
            <person name="Sin Y."/>
            <person name="Lee J.-S."/>
        </authorList>
    </citation>
    <scope>NUCLEOTIDE SEQUENCE [LARGE SCALE GENOMIC DNA]</scope>
    <source>
        <strain evidence="2 3">B3-10</strain>
    </source>
</reference>
<dbReference type="InterPro" id="IPR029044">
    <property type="entry name" value="Nucleotide-diphossugar_trans"/>
</dbReference>
<gene>
    <name evidence="2" type="ORF">E0W69_011760</name>
</gene>
<evidence type="ECO:0000259" key="1">
    <source>
        <dbReference type="Pfam" id="PF00535"/>
    </source>
</evidence>
<evidence type="ECO:0000313" key="2">
    <source>
        <dbReference type="EMBL" id="QES89310.1"/>
    </source>
</evidence>
<feature type="domain" description="Glycosyltransferase 2-like" evidence="1">
    <location>
        <begin position="24"/>
        <end position="178"/>
    </location>
</feature>
<evidence type="ECO:0000313" key="3">
    <source>
        <dbReference type="Proteomes" id="UP000292424"/>
    </source>
</evidence>
<keyword evidence="2" id="KW-0808">Transferase</keyword>
<dbReference type="KEGG" id="arac:E0W69_011760"/>
<dbReference type="Gene3D" id="3.90.550.10">
    <property type="entry name" value="Spore Coat Polysaccharide Biosynthesis Protein SpsA, Chain A"/>
    <property type="match status" value="1"/>
</dbReference>
<dbReference type="Pfam" id="PF00535">
    <property type="entry name" value="Glycos_transf_2"/>
    <property type="match status" value="1"/>
</dbReference>
<sequence>MSNNILFGIICYKEKYWETETFQTLLSSYKAFVSNTNKTITTLNIAVIDNTDINEWDQSNYKLSDTKIVIKYVHLNSNPGIAVAINQLFKIAELESFHSMVFLDQDTSLPLDFYNVYLQQYENNYDYSIAFPMVYSKNRLISPAKYRYYRSWLINGTLKSKLNLDYITAINSGLMVNCSFFKVNFGYNETLRLDFCDHEFLERLNFKNVIADILPISLEQNFSSDIHDKIKAINRYRLYLTDMRNYRKNKNIVIFSLFVDYPHLIKETLRYKSLDFFKMRFF</sequence>
<dbReference type="EMBL" id="CP044016">
    <property type="protein sequence ID" value="QES89310.1"/>
    <property type="molecule type" value="Genomic_DNA"/>
</dbReference>
<dbReference type="InterPro" id="IPR001173">
    <property type="entry name" value="Glyco_trans_2-like"/>
</dbReference>
<name>A0A5P2G6A9_9BACT</name>
<organism evidence="2 3">
    <name type="scientific">Rhizosphaericola mali</name>
    <dbReference type="NCBI Taxonomy" id="2545455"/>
    <lineage>
        <taxon>Bacteria</taxon>
        <taxon>Pseudomonadati</taxon>
        <taxon>Bacteroidota</taxon>
        <taxon>Chitinophagia</taxon>
        <taxon>Chitinophagales</taxon>
        <taxon>Chitinophagaceae</taxon>
        <taxon>Rhizosphaericola</taxon>
    </lineage>
</organism>
<dbReference type="SUPFAM" id="SSF53448">
    <property type="entry name" value="Nucleotide-diphospho-sugar transferases"/>
    <property type="match status" value="1"/>
</dbReference>
<dbReference type="RefSeq" id="WP_131330255.1">
    <property type="nucleotide sequence ID" value="NZ_CP044016.1"/>
</dbReference>
<accession>A0A5P2G6A9</accession>
<proteinExistence type="predicted"/>
<dbReference type="Proteomes" id="UP000292424">
    <property type="component" value="Chromosome"/>
</dbReference>
<dbReference type="OrthoDB" id="1351873at2"/>
<dbReference type="AlphaFoldDB" id="A0A5P2G6A9"/>